<dbReference type="STRING" id="230819.A0A5C3KIU8"/>
<feature type="coiled-coil region" evidence="1">
    <location>
        <begin position="29"/>
        <end position="63"/>
    </location>
</feature>
<feature type="coiled-coil region" evidence="1">
    <location>
        <begin position="227"/>
        <end position="333"/>
    </location>
</feature>
<feature type="region of interest" description="Disordered" evidence="2">
    <location>
        <begin position="1277"/>
        <end position="1296"/>
    </location>
</feature>
<protein>
    <submittedName>
        <fullName evidence="3">Uncharacterized protein</fullName>
    </submittedName>
</protein>
<name>A0A5C3KIU8_COPMA</name>
<feature type="compositionally biased region" description="Polar residues" evidence="2">
    <location>
        <begin position="1246"/>
        <end position="1268"/>
    </location>
</feature>
<feature type="coiled-coil region" evidence="1">
    <location>
        <begin position="509"/>
        <end position="596"/>
    </location>
</feature>
<feature type="coiled-coil region" evidence="1">
    <location>
        <begin position="99"/>
        <end position="147"/>
    </location>
</feature>
<feature type="coiled-coil region" evidence="1">
    <location>
        <begin position="745"/>
        <end position="825"/>
    </location>
</feature>
<sequence>MSTLTLGQNDPSEEVLALRSQLSSKDTQTASYQTQLMKKSNELDELKKTFEEAIHKLSHETQRALELEERLRQRDHDLTNEKLARQNMESAFSNATKDNKNTDLEVRNLQSILEAISQESRAKDERLEQLEKEKSTLQERVRELQFQVPLSPVDKPVKRPTHRPRSSSLSNFRVTTLEQELREARTSLHQREKELKALSEKFSATRGDALRAGNEKLALERTLSAKIRDLEGLLEEQGAELQRLSEEDGGSGREQELLERIDEDEAKIAALEEMLQDTSELTSLRKKLRSTESQLQEERHNIQRITQLHSRLKEEKENLVRELRVAQASLETRNQGMHGDDMTEDCTGIASTGSTLSAGDLIANSDAAEYVGRLLAAVDRLRGERDNLQRDVQFLESESRFAIEALEAKLSASQITSSSTGNTVGSLAQMKSEMDALHIELCELKLEAESEINLKDCEIRRLNQVVTVLGITVDHISAMDHYHGEDEVATAEATVKDLEGRLDVTMLCLEATTSQRDDLVETLKNKEESWANELEAIKFGQQQATRTIQDLANQVDDLTNQLDAAESERNTLAVQVQNIGEDLEDARVQLTKAESRYSDLQFHQLNSMSSNEATMTLRNQIQELEMRVLRRNEQVGIHQHDIRRLETNLRLQEDRLSEMTMEMEMLNAQKDAMVEDCASTREERDAARHRVDDIEEEMLALEATQARDQETIDTMIHVVVETIAKARAAMQEQGRALSATHEVSMQRALSLTEELRSEKARMDENISAHLKSIDELKAEVKALKASQDDESAIISNLEDDLHHQSERHLAEIEHYRALKEEMEKAHADATDGLLSEVARLQTQLNEREMSSTKEGEPNGDLDELKARCAVLKAELIEQEAQFKAEQERVGNQLSEALRAKESLRAQHEQLQIQLSTSEERYSAEVKELQQQIKQDADSLNQVSLQQEAWKHAQGQLQAELDVAKQNLSKAQADFEQQLQDRDQELERVSIRVQELSSQILEEQDLRLREQQETQAALQEANEKVQRKEGATRLLEDHVSRLEREIADVKGLHLSSEQDRTQLQQSNTNLLAKVEQNKSVQRVLENQVQEREKTIFTLRSELSRVQAELARIEQTNAKASLSMSMMSAQHKREMSELQRELHALRTKSNLDHVIAELEERNKEMDELLKAKCAEIEQNDDRALEMLKENKKLSSKVESLTRKVQTLQTKVANMKTSPKQGSAPLTLFSAPSAAEPTIPEPNFQRPRSITTSASQPTFSVPSAGPSNGPKSISRVASLHVRPKTPEKRWSATPAPVPVFKSRTPERQEQVPEPVSIIGKKRRAPDDFEVCETMPPQVFTAESIPSGDGENRTPRVRRVLSSLQSGFTPARNAARPVMTMPSPRRSVFSAAQSSPHISDVTNSPLVVPPANPNPQSAKSKRSWLGKIRGASTSSSNSSLTQGVSRHQ</sequence>
<reference evidence="3 4" key="1">
    <citation type="journal article" date="2019" name="Nat. Ecol. Evol.">
        <title>Megaphylogeny resolves global patterns of mushroom evolution.</title>
        <authorList>
            <person name="Varga T."/>
            <person name="Krizsan K."/>
            <person name="Foldi C."/>
            <person name="Dima B."/>
            <person name="Sanchez-Garcia M."/>
            <person name="Sanchez-Ramirez S."/>
            <person name="Szollosi G.J."/>
            <person name="Szarkandi J.G."/>
            <person name="Papp V."/>
            <person name="Albert L."/>
            <person name="Andreopoulos W."/>
            <person name="Angelini C."/>
            <person name="Antonin V."/>
            <person name="Barry K.W."/>
            <person name="Bougher N.L."/>
            <person name="Buchanan P."/>
            <person name="Buyck B."/>
            <person name="Bense V."/>
            <person name="Catcheside P."/>
            <person name="Chovatia M."/>
            <person name="Cooper J."/>
            <person name="Damon W."/>
            <person name="Desjardin D."/>
            <person name="Finy P."/>
            <person name="Geml J."/>
            <person name="Haridas S."/>
            <person name="Hughes K."/>
            <person name="Justo A."/>
            <person name="Karasinski D."/>
            <person name="Kautmanova I."/>
            <person name="Kiss B."/>
            <person name="Kocsube S."/>
            <person name="Kotiranta H."/>
            <person name="LaButti K.M."/>
            <person name="Lechner B.E."/>
            <person name="Liimatainen K."/>
            <person name="Lipzen A."/>
            <person name="Lukacs Z."/>
            <person name="Mihaltcheva S."/>
            <person name="Morgado L.N."/>
            <person name="Niskanen T."/>
            <person name="Noordeloos M.E."/>
            <person name="Ohm R.A."/>
            <person name="Ortiz-Santana B."/>
            <person name="Ovrebo C."/>
            <person name="Racz N."/>
            <person name="Riley R."/>
            <person name="Savchenko A."/>
            <person name="Shiryaev A."/>
            <person name="Soop K."/>
            <person name="Spirin V."/>
            <person name="Szebenyi C."/>
            <person name="Tomsovsky M."/>
            <person name="Tulloss R.E."/>
            <person name="Uehling J."/>
            <person name="Grigoriev I.V."/>
            <person name="Vagvolgyi C."/>
            <person name="Papp T."/>
            <person name="Martin F.M."/>
            <person name="Miettinen O."/>
            <person name="Hibbett D.S."/>
            <person name="Nagy L.G."/>
        </authorList>
    </citation>
    <scope>NUCLEOTIDE SEQUENCE [LARGE SCALE GENOMIC DNA]</scope>
    <source>
        <strain evidence="3 4">CBS 121175</strain>
    </source>
</reference>
<feature type="coiled-coil region" evidence="1">
    <location>
        <begin position="861"/>
        <end position="1037"/>
    </location>
</feature>
<feature type="region of interest" description="Disordered" evidence="2">
    <location>
        <begin position="1246"/>
        <end position="1270"/>
    </location>
</feature>
<proteinExistence type="predicted"/>
<evidence type="ECO:0000256" key="2">
    <source>
        <dbReference type="SAM" id="MobiDB-lite"/>
    </source>
</evidence>
<dbReference type="EMBL" id="ML210317">
    <property type="protein sequence ID" value="TFK19982.1"/>
    <property type="molecule type" value="Genomic_DNA"/>
</dbReference>
<feature type="coiled-coil region" evidence="1">
    <location>
        <begin position="642"/>
        <end position="704"/>
    </location>
</feature>
<evidence type="ECO:0000256" key="1">
    <source>
        <dbReference type="SAM" id="Coils"/>
    </source>
</evidence>
<feature type="region of interest" description="Disordered" evidence="2">
    <location>
        <begin position="1381"/>
        <end position="1444"/>
    </location>
</feature>
<gene>
    <name evidence="3" type="ORF">FA15DRAFT_759700</name>
</gene>
<keyword evidence="4" id="KW-1185">Reference proteome</keyword>
<feature type="coiled-coil region" evidence="1">
    <location>
        <begin position="371"/>
        <end position="405"/>
    </location>
</feature>
<dbReference type="Proteomes" id="UP000307440">
    <property type="component" value="Unassembled WGS sequence"/>
</dbReference>
<feature type="compositionally biased region" description="Polar residues" evidence="2">
    <location>
        <begin position="1386"/>
        <end position="1401"/>
    </location>
</feature>
<evidence type="ECO:0000313" key="3">
    <source>
        <dbReference type="EMBL" id="TFK19982.1"/>
    </source>
</evidence>
<evidence type="ECO:0000313" key="4">
    <source>
        <dbReference type="Proteomes" id="UP000307440"/>
    </source>
</evidence>
<keyword evidence="1" id="KW-0175">Coiled coil</keyword>
<accession>A0A5C3KIU8</accession>
<feature type="coiled-coil region" evidence="1">
    <location>
        <begin position="1094"/>
        <end position="1215"/>
    </location>
</feature>
<feature type="coiled-coil region" evidence="1">
    <location>
        <begin position="174"/>
        <end position="201"/>
    </location>
</feature>
<dbReference type="OrthoDB" id="10255344at2759"/>
<organism evidence="3 4">
    <name type="scientific">Coprinopsis marcescibilis</name>
    <name type="common">Agaric fungus</name>
    <name type="synonym">Psathyrella marcescibilis</name>
    <dbReference type="NCBI Taxonomy" id="230819"/>
    <lineage>
        <taxon>Eukaryota</taxon>
        <taxon>Fungi</taxon>
        <taxon>Dikarya</taxon>
        <taxon>Basidiomycota</taxon>
        <taxon>Agaricomycotina</taxon>
        <taxon>Agaricomycetes</taxon>
        <taxon>Agaricomycetidae</taxon>
        <taxon>Agaricales</taxon>
        <taxon>Agaricineae</taxon>
        <taxon>Psathyrellaceae</taxon>
        <taxon>Coprinopsis</taxon>
    </lineage>
</organism>